<accession>A0A0P1HL98</accession>
<dbReference type="EMBL" id="CYSR01000002">
    <property type="protein sequence ID" value="CUH98081.1"/>
    <property type="molecule type" value="Genomic_DNA"/>
</dbReference>
<organism evidence="1 2">
    <name type="scientific">Leisingera aquaemixtae</name>
    <dbReference type="NCBI Taxonomy" id="1396826"/>
    <lineage>
        <taxon>Bacteria</taxon>
        <taxon>Pseudomonadati</taxon>
        <taxon>Pseudomonadota</taxon>
        <taxon>Alphaproteobacteria</taxon>
        <taxon>Rhodobacterales</taxon>
        <taxon>Roseobacteraceae</taxon>
        <taxon>Leisingera</taxon>
    </lineage>
</organism>
<dbReference type="Proteomes" id="UP000051326">
    <property type="component" value="Unassembled WGS sequence"/>
</dbReference>
<dbReference type="Gene3D" id="3.30.1360.120">
    <property type="entry name" value="Probable tRNA modification gtpase trme, domain 1"/>
    <property type="match status" value="1"/>
</dbReference>
<sequence>MAELIAKSPCDGLLPVTVGGMSLTEEDPGAMWAVAPFNGEDKALSQALEAAHGMAFPAANRATGKAGSRAVWFGRGMALLMGPEPDAKLAEHAALTDQSDAWAVVRLEGQGAEDVLARLVPVDLRAAVFKRGHTVRSELKHMMASVTRTGPQAFQIMVFRSMAKTLVHDLKTAMEAVAARG</sequence>
<dbReference type="RefSeq" id="WP_058284333.1">
    <property type="nucleotide sequence ID" value="NZ_CYSR01000002.1"/>
</dbReference>
<proteinExistence type="predicted"/>
<evidence type="ECO:0000313" key="1">
    <source>
        <dbReference type="EMBL" id="CUH98081.1"/>
    </source>
</evidence>
<name>A0A0P1HL98_9RHOB</name>
<evidence type="ECO:0000313" key="2">
    <source>
        <dbReference type="Proteomes" id="UP000051326"/>
    </source>
</evidence>
<dbReference type="AlphaFoldDB" id="A0A0P1HL98"/>
<dbReference type="SUPFAM" id="SSF103025">
    <property type="entry name" value="Folate-binding domain"/>
    <property type="match status" value="1"/>
</dbReference>
<dbReference type="STRING" id="1396826.PHA8399_00188"/>
<gene>
    <name evidence="1" type="ORF">PHA8399_00188</name>
</gene>
<dbReference type="InterPro" id="IPR027266">
    <property type="entry name" value="TrmE/GcvT-like"/>
</dbReference>
<reference evidence="1 2" key="1">
    <citation type="submission" date="2015-09" db="EMBL/GenBank/DDBJ databases">
        <authorList>
            <consortium name="Swine Surveillance"/>
        </authorList>
    </citation>
    <scope>NUCLEOTIDE SEQUENCE [LARGE SCALE GENOMIC DNA]</scope>
    <source>
        <strain evidence="1 2">CECT 8399</strain>
    </source>
</reference>
<protein>
    <submittedName>
        <fullName evidence="1">Sarcosine oxidase, gamma subunit family</fullName>
    </submittedName>
</protein>